<proteinExistence type="predicted"/>
<dbReference type="AlphaFoldDB" id="A0A430LHG9"/>
<gene>
    <name evidence="1" type="ORF">BHE90_010375</name>
</gene>
<evidence type="ECO:0000313" key="1">
    <source>
        <dbReference type="EMBL" id="RTE75176.1"/>
    </source>
</evidence>
<dbReference type="EMBL" id="MIKF01000195">
    <property type="protein sequence ID" value="RTE75176.1"/>
    <property type="molecule type" value="Genomic_DNA"/>
</dbReference>
<sequence>MSLDASRGLKVPAKEVIGMRAQQQPATRIRVIVDPSSLYFLHFKLLSTTSCARLFNLSSNHSTMALR</sequence>
<accession>A0A430LHG9</accession>
<protein>
    <submittedName>
        <fullName evidence="1">Uncharacterized protein</fullName>
    </submittedName>
</protein>
<evidence type="ECO:0000313" key="2">
    <source>
        <dbReference type="Proteomes" id="UP000287124"/>
    </source>
</evidence>
<organism evidence="1 2">
    <name type="scientific">Fusarium euwallaceae</name>
    <dbReference type="NCBI Taxonomy" id="1147111"/>
    <lineage>
        <taxon>Eukaryota</taxon>
        <taxon>Fungi</taxon>
        <taxon>Dikarya</taxon>
        <taxon>Ascomycota</taxon>
        <taxon>Pezizomycotina</taxon>
        <taxon>Sordariomycetes</taxon>
        <taxon>Hypocreomycetidae</taxon>
        <taxon>Hypocreales</taxon>
        <taxon>Nectriaceae</taxon>
        <taxon>Fusarium</taxon>
        <taxon>Fusarium solani species complex</taxon>
    </lineage>
</organism>
<name>A0A430LHG9_9HYPO</name>
<dbReference type="Proteomes" id="UP000287124">
    <property type="component" value="Unassembled WGS sequence"/>
</dbReference>
<reference evidence="1 2" key="1">
    <citation type="submission" date="2017-06" db="EMBL/GenBank/DDBJ databases">
        <title>Comparative genomic analysis of Ambrosia Fusariam Clade fungi.</title>
        <authorList>
            <person name="Stajich J.E."/>
            <person name="Carrillo J."/>
            <person name="Kijimoto T."/>
            <person name="Eskalen A."/>
            <person name="O'Donnell K."/>
            <person name="Kasson M."/>
        </authorList>
    </citation>
    <scope>NUCLEOTIDE SEQUENCE [LARGE SCALE GENOMIC DNA]</scope>
    <source>
        <strain evidence="1 2">UCR1854</strain>
    </source>
</reference>
<keyword evidence="2" id="KW-1185">Reference proteome</keyword>
<comment type="caution">
    <text evidence="1">The sequence shown here is derived from an EMBL/GenBank/DDBJ whole genome shotgun (WGS) entry which is preliminary data.</text>
</comment>